<dbReference type="SMART" id="SM01198">
    <property type="entry name" value="FBA"/>
    <property type="match status" value="1"/>
</dbReference>
<protein>
    <submittedName>
        <fullName evidence="2">Zgc:153722</fullName>
    </submittedName>
</protein>
<dbReference type="GO" id="GO:0005737">
    <property type="term" value="C:cytoplasm"/>
    <property type="evidence" value="ECO:0007669"/>
    <property type="project" value="UniProtKB-ARBA"/>
</dbReference>
<dbReference type="PANTHER" id="PTHR12125:SF12">
    <property type="entry name" value="F-BOX ONLY PROTEIN 6"/>
    <property type="match status" value="1"/>
</dbReference>
<dbReference type="InterPro" id="IPR008979">
    <property type="entry name" value="Galactose-bd-like_sf"/>
</dbReference>
<dbReference type="InterPro" id="IPR039752">
    <property type="entry name" value="F-box_only"/>
</dbReference>
<dbReference type="FunFam" id="2.60.120.260:FF:000012">
    <property type="entry name" value="F-box only protein 2"/>
    <property type="match status" value="1"/>
</dbReference>
<dbReference type="GO" id="GO:0006516">
    <property type="term" value="P:glycoprotein catabolic process"/>
    <property type="evidence" value="ECO:0007669"/>
    <property type="project" value="TreeGrafter"/>
</dbReference>
<evidence type="ECO:0000313" key="3">
    <source>
        <dbReference type="Proteomes" id="UP000694700"/>
    </source>
</evidence>
<dbReference type="PANTHER" id="PTHR12125">
    <property type="entry name" value="F-BOX ONLY PROTEIN 6-LIKE PROTEIN"/>
    <property type="match status" value="1"/>
</dbReference>
<feature type="domain" description="FBA" evidence="1">
    <location>
        <begin position="89"/>
        <end position="263"/>
    </location>
</feature>
<reference evidence="2" key="1">
    <citation type="submission" date="2025-08" db="UniProtKB">
        <authorList>
            <consortium name="Ensembl"/>
        </authorList>
    </citation>
    <scope>IDENTIFICATION</scope>
</reference>
<organism evidence="2 3">
    <name type="scientific">Cyprinus carpio</name>
    <name type="common">Common carp</name>
    <dbReference type="NCBI Taxonomy" id="7962"/>
    <lineage>
        <taxon>Eukaryota</taxon>
        <taxon>Metazoa</taxon>
        <taxon>Chordata</taxon>
        <taxon>Craniata</taxon>
        <taxon>Vertebrata</taxon>
        <taxon>Euteleostomi</taxon>
        <taxon>Actinopterygii</taxon>
        <taxon>Neopterygii</taxon>
        <taxon>Teleostei</taxon>
        <taxon>Ostariophysi</taxon>
        <taxon>Cypriniformes</taxon>
        <taxon>Cyprinidae</taxon>
        <taxon>Cyprininae</taxon>
        <taxon>Cyprinus</taxon>
    </lineage>
</organism>
<evidence type="ECO:0000259" key="1">
    <source>
        <dbReference type="PROSITE" id="PS51114"/>
    </source>
</evidence>
<sequence length="264" mass="30631">MFQTTPFFMGHKLLYLFELGRYSKLSWGKYISASVLSSFFLCQWSGLQADVLTAVAEEILLNLPELVDSAAHWRERIQPHNTSRPPGNWLLFSKLRIDATCSRIPEQKVGWNIIQNGDNCWAAHENRRKFLDNKVTKCFVPSYVLRLKQQLIDLKKEGYSAAFMDQLQPQIKKSEYTVHFDCGSEYQISVKLLDQKKNPISFFQPEKSKLNCLCSALFQMSHVFKDYGPGVRFIRFTCGGKERLVMYIIFYIIQASARLWISQS</sequence>
<dbReference type="InterPro" id="IPR007397">
    <property type="entry name" value="F-box-assoc_dom"/>
</dbReference>
<dbReference type="GO" id="GO:0036503">
    <property type="term" value="P:ERAD pathway"/>
    <property type="evidence" value="ECO:0007669"/>
    <property type="project" value="TreeGrafter"/>
</dbReference>
<accession>A0A8C1U0I3</accession>
<dbReference type="Gene3D" id="2.60.120.260">
    <property type="entry name" value="Galactose-binding domain-like"/>
    <property type="match status" value="1"/>
</dbReference>
<dbReference type="Proteomes" id="UP000694700">
    <property type="component" value="Unplaced"/>
</dbReference>
<proteinExistence type="predicted"/>
<dbReference type="PROSITE" id="PS51114">
    <property type="entry name" value="FBA"/>
    <property type="match status" value="1"/>
</dbReference>
<dbReference type="GO" id="GO:0019005">
    <property type="term" value="C:SCF ubiquitin ligase complex"/>
    <property type="evidence" value="ECO:0007669"/>
    <property type="project" value="TreeGrafter"/>
</dbReference>
<dbReference type="SUPFAM" id="SSF49785">
    <property type="entry name" value="Galactose-binding domain-like"/>
    <property type="match status" value="1"/>
</dbReference>
<dbReference type="GO" id="GO:0031146">
    <property type="term" value="P:SCF-dependent proteasomal ubiquitin-dependent protein catabolic process"/>
    <property type="evidence" value="ECO:0007669"/>
    <property type="project" value="TreeGrafter"/>
</dbReference>
<dbReference type="Ensembl" id="ENSCCRT00015031130.1">
    <property type="protein sequence ID" value="ENSCCRP00015030076.1"/>
    <property type="gene ID" value="ENSCCRG00015012574.1"/>
</dbReference>
<name>A0A8C1U0I3_CYPCA</name>
<evidence type="ECO:0000313" key="2">
    <source>
        <dbReference type="Ensembl" id="ENSCCRP00015030076.1"/>
    </source>
</evidence>
<dbReference type="AlphaFoldDB" id="A0A8C1U0I3"/>
<dbReference type="Pfam" id="PF04300">
    <property type="entry name" value="FBA"/>
    <property type="match status" value="1"/>
</dbReference>
<dbReference type="GO" id="GO:0061630">
    <property type="term" value="F:ubiquitin protein ligase activity"/>
    <property type="evidence" value="ECO:0007669"/>
    <property type="project" value="TreeGrafter"/>
</dbReference>